<evidence type="ECO:0000313" key="9">
    <source>
        <dbReference type="EMBL" id="KAG1537966.1"/>
    </source>
</evidence>
<keyword evidence="2 6" id="KW-0863">Zinc-finger</keyword>
<feature type="compositionally biased region" description="Basic and acidic residues" evidence="7">
    <location>
        <begin position="117"/>
        <end position="131"/>
    </location>
</feature>
<dbReference type="PANTHER" id="PTHR47172:SF24">
    <property type="entry name" value="GATA ZINC FINGER DOMAIN-CONTAINING PROTEIN 14-RELATED"/>
    <property type="match status" value="1"/>
</dbReference>
<protein>
    <recommendedName>
        <fullName evidence="8">GATA-type domain-containing protein</fullName>
    </recommendedName>
</protein>
<dbReference type="InterPro" id="IPR000679">
    <property type="entry name" value="Znf_GATA"/>
</dbReference>
<name>A0A9P7C6X7_RHIOR</name>
<dbReference type="GO" id="GO:0006355">
    <property type="term" value="P:regulation of DNA-templated transcription"/>
    <property type="evidence" value="ECO:0007669"/>
    <property type="project" value="InterPro"/>
</dbReference>
<dbReference type="CDD" id="cd00202">
    <property type="entry name" value="ZnF_GATA"/>
    <property type="match status" value="1"/>
</dbReference>
<dbReference type="InterPro" id="IPR013088">
    <property type="entry name" value="Znf_NHR/GATA"/>
</dbReference>
<dbReference type="EMBL" id="JAANIT010001982">
    <property type="protein sequence ID" value="KAG1537966.1"/>
    <property type="molecule type" value="Genomic_DNA"/>
</dbReference>
<gene>
    <name evidence="9" type="ORF">G6F51_010051</name>
</gene>
<evidence type="ECO:0000256" key="7">
    <source>
        <dbReference type="SAM" id="MobiDB-lite"/>
    </source>
</evidence>
<feature type="region of interest" description="Disordered" evidence="7">
    <location>
        <begin position="114"/>
        <end position="190"/>
    </location>
</feature>
<dbReference type="GO" id="GO:0008270">
    <property type="term" value="F:zinc ion binding"/>
    <property type="evidence" value="ECO:0007669"/>
    <property type="project" value="UniProtKB-KW"/>
</dbReference>
<proteinExistence type="predicted"/>
<sequence>MSSSALIAAKKRVENSLRKFEIPTQEDAEEVKDDKSGTLYLSLLQSRLNWATAVFAKYKPDSHQQPRRAVTTRKKWPNMKYLGSCRLHVGPHLFEDTAFYEASRSERWTDIVAAHQQGDKKKTVKRVEKRGAGKAKGPPTTQGSDHSSPVSSTEETTDLESSLASSSEERPTTVAQPDAAEQNEGQDAESERLVWTDIVFELKEVPSERYVFPKESLISIETESSQLRASFALPLNPDMADGFFDTPTNKILKYGSHCNMEYVQHILTTEKQDAKLTYDRYEPVNLLLSNVNAEITEGLKAVLDDPKEVKKRLSLKATLFPPKRYIQYSSNSKMNEIETLLNRILTVPDIITGPIMAEKKRNEILNAIKLGKRERDEKFEAELPKTKLPGVRDESMLRCAYCSTKYTTMWRSGPEGHGTLCNSCGLQWKRGEILEGAKMISLRRERRMQREKRDRERQAEALEMEKTERESKKQKRQERSGPDTSFLDVVRGMDGMSHFAAQLIQQRQNKKAVAASHELAQSLPACTLASNPPPSLSTSPAPLSSMPAAVSPASTLSQSAQSYSLYSAGGIPLPTLSIDFGGALVFSHPNCGITLLDSFFSIRLCKDGHEQTMVQLDKKELADATFNVLNEGDLQNPREVLKMTIATEPKTITAYGNTALIDRQHPITVRFLEKLDPSGGAVVQRILQRWLITFPQPSS</sequence>
<dbReference type="PROSITE" id="PS50114">
    <property type="entry name" value="GATA_ZN_FINGER_2"/>
    <property type="match status" value="1"/>
</dbReference>
<dbReference type="Gene3D" id="3.30.50.10">
    <property type="entry name" value="Erythroid Transcription Factor GATA-1, subunit A"/>
    <property type="match status" value="1"/>
</dbReference>
<evidence type="ECO:0000256" key="4">
    <source>
        <dbReference type="ARBA" id="ARBA00023015"/>
    </source>
</evidence>
<feature type="region of interest" description="Disordered" evidence="7">
    <location>
        <begin position="530"/>
        <end position="549"/>
    </location>
</feature>
<dbReference type="OMA" id="TRRKWPN"/>
<keyword evidence="4" id="KW-0805">Transcription regulation</keyword>
<feature type="compositionally biased region" description="Polar residues" evidence="7">
    <location>
        <begin position="139"/>
        <end position="150"/>
    </location>
</feature>
<evidence type="ECO:0000256" key="3">
    <source>
        <dbReference type="ARBA" id="ARBA00022833"/>
    </source>
</evidence>
<dbReference type="PANTHER" id="PTHR47172">
    <property type="entry name" value="OS01G0976800 PROTEIN"/>
    <property type="match status" value="1"/>
</dbReference>
<comment type="caution">
    <text evidence="9">The sequence shown here is derived from an EMBL/GenBank/DDBJ whole genome shotgun (WGS) entry which is preliminary data.</text>
</comment>
<evidence type="ECO:0000256" key="5">
    <source>
        <dbReference type="ARBA" id="ARBA00023163"/>
    </source>
</evidence>
<reference evidence="9" key="1">
    <citation type="journal article" date="2020" name="Microb. Genom.">
        <title>Genetic diversity of clinical and environmental Mucorales isolates obtained from an investigation of mucormycosis cases among solid organ transplant recipients.</title>
        <authorList>
            <person name="Nguyen M.H."/>
            <person name="Kaul D."/>
            <person name="Muto C."/>
            <person name="Cheng S.J."/>
            <person name="Richter R.A."/>
            <person name="Bruno V.M."/>
            <person name="Liu G."/>
            <person name="Beyhan S."/>
            <person name="Sundermann A.J."/>
            <person name="Mounaud S."/>
            <person name="Pasculle A.W."/>
            <person name="Nierman W.C."/>
            <person name="Driscoll E."/>
            <person name="Cumbie R."/>
            <person name="Clancy C.J."/>
            <person name="Dupont C.L."/>
        </authorList>
    </citation>
    <scope>NUCLEOTIDE SEQUENCE</scope>
    <source>
        <strain evidence="9">GL16</strain>
    </source>
</reference>
<feature type="compositionally biased region" description="Low complexity" evidence="7">
    <location>
        <begin position="536"/>
        <end position="549"/>
    </location>
</feature>
<feature type="region of interest" description="Disordered" evidence="7">
    <location>
        <begin position="445"/>
        <end position="488"/>
    </location>
</feature>
<keyword evidence="1" id="KW-0479">Metal-binding</keyword>
<feature type="domain" description="GATA-type" evidence="8">
    <location>
        <begin position="393"/>
        <end position="429"/>
    </location>
</feature>
<keyword evidence="5" id="KW-0804">Transcription</keyword>
<evidence type="ECO:0000256" key="6">
    <source>
        <dbReference type="PROSITE-ProRule" id="PRU00094"/>
    </source>
</evidence>
<dbReference type="Pfam" id="PF00320">
    <property type="entry name" value="GATA"/>
    <property type="match status" value="1"/>
</dbReference>
<dbReference type="SUPFAM" id="SSF57716">
    <property type="entry name" value="Glucocorticoid receptor-like (DNA-binding domain)"/>
    <property type="match status" value="1"/>
</dbReference>
<dbReference type="SMART" id="SM00401">
    <property type="entry name" value="ZnF_GATA"/>
    <property type="match status" value="1"/>
</dbReference>
<evidence type="ECO:0000256" key="2">
    <source>
        <dbReference type="ARBA" id="ARBA00022771"/>
    </source>
</evidence>
<evidence type="ECO:0000313" key="10">
    <source>
        <dbReference type="Proteomes" id="UP000717996"/>
    </source>
</evidence>
<evidence type="ECO:0000256" key="1">
    <source>
        <dbReference type="ARBA" id="ARBA00022723"/>
    </source>
</evidence>
<keyword evidence="3" id="KW-0862">Zinc</keyword>
<organism evidence="9 10">
    <name type="scientific">Rhizopus oryzae</name>
    <name type="common">Mucormycosis agent</name>
    <name type="synonym">Rhizopus arrhizus var. delemar</name>
    <dbReference type="NCBI Taxonomy" id="64495"/>
    <lineage>
        <taxon>Eukaryota</taxon>
        <taxon>Fungi</taxon>
        <taxon>Fungi incertae sedis</taxon>
        <taxon>Mucoromycota</taxon>
        <taxon>Mucoromycotina</taxon>
        <taxon>Mucoromycetes</taxon>
        <taxon>Mucorales</taxon>
        <taxon>Mucorineae</taxon>
        <taxon>Rhizopodaceae</taxon>
        <taxon>Rhizopus</taxon>
    </lineage>
</organism>
<dbReference type="AlphaFoldDB" id="A0A9P7C6X7"/>
<evidence type="ECO:0000259" key="8">
    <source>
        <dbReference type="PROSITE" id="PS50114"/>
    </source>
</evidence>
<accession>A0A9P7C6X7</accession>
<dbReference type="Proteomes" id="UP000717996">
    <property type="component" value="Unassembled WGS sequence"/>
</dbReference>
<dbReference type="OrthoDB" id="2162994at2759"/>
<dbReference type="GO" id="GO:0043565">
    <property type="term" value="F:sequence-specific DNA binding"/>
    <property type="evidence" value="ECO:0007669"/>
    <property type="project" value="InterPro"/>
</dbReference>
<feature type="compositionally biased region" description="Low complexity" evidence="7">
    <location>
        <begin position="151"/>
        <end position="166"/>
    </location>
</feature>
<feature type="compositionally biased region" description="Basic and acidic residues" evidence="7">
    <location>
        <begin position="451"/>
        <end position="481"/>
    </location>
</feature>